<keyword evidence="5 10" id="KW-0552">Olfaction</keyword>
<protein>
    <recommendedName>
        <fullName evidence="10">Odorant receptor</fullName>
    </recommendedName>
</protein>
<keyword evidence="6 10" id="KW-1133">Transmembrane helix</keyword>
<evidence type="ECO:0000256" key="3">
    <source>
        <dbReference type="ARBA" id="ARBA00022606"/>
    </source>
</evidence>
<keyword evidence="4 10" id="KW-0812">Transmembrane</keyword>
<dbReference type="GO" id="GO:0005549">
    <property type="term" value="F:odorant binding"/>
    <property type="evidence" value="ECO:0007669"/>
    <property type="project" value="InterPro"/>
</dbReference>
<dbReference type="Pfam" id="PF02949">
    <property type="entry name" value="7tm_6"/>
    <property type="match status" value="1"/>
</dbReference>
<keyword evidence="8 10" id="KW-0675">Receptor</keyword>
<name>A0AA38MP58_9CUCU</name>
<dbReference type="EMBL" id="JALNTZ010000002">
    <property type="protein sequence ID" value="KAJ3663576.1"/>
    <property type="molecule type" value="Genomic_DNA"/>
</dbReference>
<dbReference type="GO" id="GO:0004984">
    <property type="term" value="F:olfactory receptor activity"/>
    <property type="evidence" value="ECO:0007669"/>
    <property type="project" value="InterPro"/>
</dbReference>
<evidence type="ECO:0000256" key="7">
    <source>
        <dbReference type="ARBA" id="ARBA00023136"/>
    </source>
</evidence>
<keyword evidence="9 10" id="KW-0807">Transducer</keyword>
<evidence type="ECO:0000256" key="10">
    <source>
        <dbReference type="RuleBase" id="RU351113"/>
    </source>
</evidence>
<feature type="transmembrane region" description="Helical" evidence="10">
    <location>
        <begin position="281"/>
        <end position="301"/>
    </location>
</feature>
<comment type="similarity">
    <text evidence="10">Belongs to the insect chemoreceptor superfamily. Heteromeric odorant receptor channel (TC 1.A.69) family.</text>
</comment>
<evidence type="ECO:0000313" key="11">
    <source>
        <dbReference type="EMBL" id="KAJ3663576.1"/>
    </source>
</evidence>
<dbReference type="AlphaFoldDB" id="A0AA38MP58"/>
<evidence type="ECO:0000256" key="2">
    <source>
        <dbReference type="ARBA" id="ARBA00022475"/>
    </source>
</evidence>
<comment type="caution">
    <text evidence="11">The sequence shown here is derived from an EMBL/GenBank/DDBJ whole genome shotgun (WGS) entry which is preliminary data.</text>
</comment>
<proteinExistence type="inferred from homology"/>
<evidence type="ECO:0000256" key="1">
    <source>
        <dbReference type="ARBA" id="ARBA00004651"/>
    </source>
</evidence>
<comment type="subcellular location">
    <subcellularLocation>
        <location evidence="1 10">Cell membrane</location>
        <topology evidence="1 10">Multi-pass membrane protein</topology>
    </subcellularLocation>
</comment>
<evidence type="ECO:0000256" key="5">
    <source>
        <dbReference type="ARBA" id="ARBA00022725"/>
    </source>
</evidence>
<organism evidence="11 12">
    <name type="scientific">Zophobas morio</name>
    <dbReference type="NCBI Taxonomy" id="2755281"/>
    <lineage>
        <taxon>Eukaryota</taxon>
        <taxon>Metazoa</taxon>
        <taxon>Ecdysozoa</taxon>
        <taxon>Arthropoda</taxon>
        <taxon>Hexapoda</taxon>
        <taxon>Insecta</taxon>
        <taxon>Pterygota</taxon>
        <taxon>Neoptera</taxon>
        <taxon>Endopterygota</taxon>
        <taxon>Coleoptera</taxon>
        <taxon>Polyphaga</taxon>
        <taxon>Cucujiformia</taxon>
        <taxon>Tenebrionidae</taxon>
        <taxon>Zophobas</taxon>
    </lineage>
</organism>
<sequence length="379" mass="43130">MEKYDWVSNIKVNLMVFRIVGLWPKGKNYELNLYLLHAIIISGTFGVLHCACRTWKLLTNLNDLEVVAGTAFLSVSESLVVVKMFCLARNIKTFKGLLPMLDNDLFQPRNVNQIDLVTPSLNTWKFMNNLLGVIVTVAVSSYAVAPLLTGSAKKHQLPLLASYPYDATITPFFEITYLHQVGSIFILGICDANMDTFVAAFSLYAGNQLDILCDNLKNIRPGEFKKELVFCVKSYGQIVSFVEAYNEAFNWMIFVQFFTSTVSLALTMFLMTTVEPFDGEFFSFVFYETSLLLEIFIYCWFGNELQIKSARVFVAAFHSRWPEASNSVKHDLLFFMMKTQNVLKISTLGLFDLSLEIFLKILKSAYSYFALVSRLNSDE</sequence>
<dbReference type="InterPro" id="IPR004117">
    <property type="entry name" value="7tm6_olfct_rcpt"/>
</dbReference>
<dbReference type="PANTHER" id="PTHR21137:SF35">
    <property type="entry name" value="ODORANT RECEPTOR 19A-RELATED"/>
    <property type="match status" value="1"/>
</dbReference>
<feature type="transmembrane region" description="Helical" evidence="10">
    <location>
        <begin position="64"/>
        <end position="91"/>
    </location>
</feature>
<reference evidence="11" key="1">
    <citation type="journal article" date="2023" name="G3 (Bethesda)">
        <title>Whole genome assemblies of Zophobas morio and Tenebrio molitor.</title>
        <authorList>
            <person name="Kaur S."/>
            <person name="Stinson S.A."/>
            <person name="diCenzo G.C."/>
        </authorList>
    </citation>
    <scope>NUCLEOTIDE SEQUENCE</scope>
    <source>
        <strain evidence="11">QUZm001</strain>
    </source>
</reference>
<evidence type="ECO:0000256" key="4">
    <source>
        <dbReference type="ARBA" id="ARBA00022692"/>
    </source>
</evidence>
<feature type="transmembrane region" description="Helical" evidence="10">
    <location>
        <begin position="31"/>
        <end position="52"/>
    </location>
</feature>
<keyword evidence="3 10" id="KW-0716">Sensory transduction</keyword>
<feature type="transmembrane region" description="Helical" evidence="10">
    <location>
        <begin position="248"/>
        <end position="269"/>
    </location>
</feature>
<feature type="transmembrane region" description="Helical" evidence="10">
    <location>
        <begin position="126"/>
        <end position="148"/>
    </location>
</feature>
<keyword evidence="12" id="KW-1185">Reference proteome</keyword>
<dbReference type="GO" id="GO:0007165">
    <property type="term" value="P:signal transduction"/>
    <property type="evidence" value="ECO:0007669"/>
    <property type="project" value="UniProtKB-KW"/>
</dbReference>
<dbReference type="PANTHER" id="PTHR21137">
    <property type="entry name" value="ODORANT RECEPTOR"/>
    <property type="match status" value="1"/>
</dbReference>
<dbReference type="Proteomes" id="UP001168821">
    <property type="component" value="Unassembled WGS sequence"/>
</dbReference>
<dbReference type="GO" id="GO:0005886">
    <property type="term" value="C:plasma membrane"/>
    <property type="evidence" value="ECO:0007669"/>
    <property type="project" value="UniProtKB-SubCell"/>
</dbReference>
<evidence type="ECO:0000256" key="6">
    <source>
        <dbReference type="ARBA" id="ARBA00022989"/>
    </source>
</evidence>
<accession>A0AA38MP58</accession>
<evidence type="ECO:0000256" key="8">
    <source>
        <dbReference type="ARBA" id="ARBA00023170"/>
    </source>
</evidence>
<keyword evidence="7 10" id="KW-0472">Membrane</keyword>
<evidence type="ECO:0000256" key="9">
    <source>
        <dbReference type="ARBA" id="ARBA00023224"/>
    </source>
</evidence>
<keyword evidence="2" id="KW-1003">Cell membrane</keyword>
<comment type="caution">
    <text evidence="10">Lacks conserved residue(s) required for the propagation of feature annotation.</text>
</comment>
<evidence type="ECO:0000313" key="12">
    <source>
        <dbReference type="Proteomes" id="UP001168821"/>
    </source>
</evidence>
<gene>
    <name evidence="11" type="ORF">Zmor_007824</name>
</gene>